<reference evidence="3" key="2">
    <citation type="submission" date="2015-01" db="EMBL/GenBank/DDBJ databases">
        <title>Evolutionary Origins and Diversification of the Mycorrhizal Mutualists.</title>
        <authorList>
            <consortium name="DOE Joint Genome Institute"/>
            <consortium name="Mycorrhizal Genomics Consortium"/>
            <person name="Kohler A."/>
            <person name="Kuo A."/>
            <person name="Nagy L.G."/>
            <person name="Floudas D."/>
            <person name="Copeland A."/>
            <person name="Barry K.W."/>
            <person name="Cichocki N."/>
            <person name="Veneault-Fourrey C."/>
            <person name="LaButti K."/>
            <person name="Lindquist E.A."/>
            <person name="Lipzen A."/>
            <person name="Lundell T."/>
            <person name="Morin E."/>
            <person name="Murat C."/>
            <person name="Riley R."/>
            <person name="Ohm R."/>
            <person name="Sun H."/>
            <person name="Tunlid A."/>
            <person name="Henrissat B."/>
            <person name="Grigoriev I.V."/>
            <person name="Hibbett D.S."/>
            <person name="Martin F."/>
        </authorList>
    </citation>
    <scope>NUCLEOTIDE SEQUENCE [LARGE SCALE GENOMIC DNA]</scope>
    <source>
        <strain evidence="3">F 1598</strain>
    </source>
</reference>
<feature type="region of interest" description="Disordered" evidence="1">
    <location>
        <begin position="1"/>
        <end position="32"/>
    </location>
</feature>
<dbReference type="EMBL" id="KN832991">
    <property type="protein sequence ID" value="KIM83425.1"/>
    <property type="molecule type" value="Genomic_DNA"/>
</dbReference>
<sequence length="460" mass="51696">MQTSFPDLPFTNYGKAELRPSGSRITAKPTSRTYPRTDLKTLTSWTSFPHDIHQAIRFATARAHLHSTPFSINAWTDTSFVENEEKLRAHAIFALHAPVQKVLEILGVNGWFTLPGGGNIAIVGDPDFSWIMSDTQPHPKVIVEYKTWWAADLVVAAFNGTPGDTLSRQSLHALEHIYGYMTSNNNKFGILTNWQRALFLRRAETSDRKTLEYHTIELDGPDQPISMLKAWVGMVLLAEDDWFYVSPTISSVPPGRNFGTSTTAWKERKGAVVDAQEYRMLPVDGDYQCLALDFRLCRFDLSSARHGANGCVVNARLLAPFVGKRDLQVVCKVVDVLRYPDAAKLLDDEAHAYAALQNLQGQVIPTLYGFYEVWGILKLLALQPVGNAILEDELIDQTLREKMKAALRRIHDAGYVHGDVARRNFCRTDSGDIFLVDLERCQRSENPSELDNEMNEVDGL</sequence>
<organism evidence="2 3">
    <name type="scientific">Piloderma croceum (strain F 1598)</name>
    <dbReference type="NCBI Taxonomy" id="765440"/>
    <lineage>
        <taxon>Eukaryota</taxon>
        <taxon>Fungi</taxon>
        <taxon>Dikarya</taxon>
        <taxon>Basidiomycota</taxon>
        <taxon>Agaricomycotina</taxon>
        <taxon>Agaricomycetes</taxon>
        <taxon>Agaricomycetidae</taxon>
        <taxon>Atheliales</taxon>
        <taxon>Atheliaceae</taxon>
        <taxon>Piloderma</taxon>
    </lineage>
</organism>
<dbReference type="PANTHER" id="PTHR37171">
    <property type="entry name" value="SERINE/THREONINE-PROTEIN KINASE YRZF-RELATED"/>
    <property type="match status" value="1"/>
</dbReference>
<name>A0A0C3FG84_PILCF</name>
<evidence type="ECO:0000256" key="1">
    <source>
        <dbReference type="SAM" id="MobiDB-lite"/>
    </source>
</evidence>
<evidence type="ECO:0000313" key="2">
    <source>
        <dbReference type="EMBL" id="KIM83425.1"/>
    </source>
</evidence>
<gene>
    <name evidence="2" type="ORF">PILCRDRAFT_69679</name>
</gene>
<evidence type="ECO:0000313" key="3">
    <source>
        <dbReference type="Proteomes" id="UP000054166"/>
    </source>
</evidence>
<dbReference type="Proteomes" id="UP000054166">
    <property type="component" value="Unassembled WGS sequence"/>
</dbReference>
<dbReference type="HOGENOM" id="CLU_047433_0_0_1"/>
<protein>
    <recommendedName>
        <fullName evidence="4">Protein kinase domain-containing protein</fullName>
    </recommendedName>
</protein>
<evidence type="ECO:0008006" key="4">
    <source>
        <dbReference type="Google" id="ProtNLM"/>
    </source>
</evidence>
<keyword evidence="3" id="KW-1185">Reference proteome</keyword>
<dbReference type="InParanoid" id="A0A0C3FG84"/>
<dbReference type="SUPFAM" id="SSF56112">
    <property type="entry name" value="Protein kinase-like (PK-like)"/>
    <property type="match status" value="1"/>
</dbReference>
<reference evidence="2 3" key="1">
    <citation type="submission" date="2014-04" db="EMBL/GenBank/DDBJ databases">
        <authorList>
            <consortium name="DOE Joint Genome Institute"/>
            <person name="Kuo A."/>
            <person name="Tarkka M."/>
            <person name="Buscot F."/>
            <person name="Kohler A."/>
            <person name="Nagy L.G."/>
            <person name="Floudas D."/>
            <person name="Copeland A."/>
            <person name="Barry K.W."/>
            <person name="Cichocki N."/>
            <person name="Veneault-Fourrey C."/>
            <person name="LaButti K."/>
            <person name="Lindquist E.A."/>
            <person name="Lipzen A."/>
            <person name="Lundell T."/>
            <person name="Morin E."/>
            <person name="Murat C."/>
            <person name="Sun H."/>
            <person name="Tunlid A."/>
            <person name="Henrissat B."/>
            <person name="Grigoriev I.V."/>
            <person name="Hibbett D.S."/>
            <person name="Martin F."/>
            <person name="Nordberg H.P."/>
            <person name="Cantor M.N."/>
            <person name="Hua S.X."/>
        </authorList>
    </citation>
    <scope>NUCLEOTIDE SEQUENCE [LARGE SCALE GENOMIC DNA]</scope>
    <source>
        <strain evidence="2 3">F 1598</strain>
    </source>
</reference>
<dbReference type="AlphaFoldDB" id="A0A0C3FG84"/>
<proteinExistence type="predicted"/>
<dbReference type="PANTHER" id="PTHR37171:SF1">
    <property type="entry name" value="SERINE_THREONINE-PROTEIN KINASE YRZF-RELATED"/>
    <property type="match status" value="1"/>
</dbReference>
<dbReference type="InterPro" id="IPR011009">
    <property type="entry name" value="Kinase-like_dom_sf"/>
</dbReference>
<accession>A0A0C3FG84</accession>
<dbReference type="InterPro" id="IPR052396">
    <property type="entry name" value="Meiotic_Drive_Suppr_Kinase"/>
</dbReference>
<dbReference type="OrthoDB" id="3182995at2759"/>